<organism evidence="3 4">
    <name type="scientific">Macrolepiota fuliginosa MF-IS2</name>
    <dbReference type="NCBI Taxonomy" id="1400762"/>
    <lineage>
        <taxon>Eukaryota</taxon>
        <taxon>Fungi</taxon>
        <taxon>Dikarya</taxon>
        <taxon>Basidiomycota</taxon>
        <taxon>Agaricomycotina</taxon>
        <taxon>Agaricomycetes</taxon>
        <taxon>Agaricomycetidae</taxon>
        <taxon>Agaricales</taxon>
        <taxon>Agaricineae</taxon>
        <taxon>Agaricaceae</taxon>
        <taxon>Macrolepiota</taxon>
    </lineage>
</organism>
<reference evidence="3" key="1">
    <citation type="submission" date="2020-11" db="EMBL/GenBank/DDBJ databases">
        <authorList>
            <consortium name="DOE Joint Genome Institute"/>
            <person name="Ahrendt S."/>
            <person name="Riley R."/>
            <person name="Andreopoulos W."/>
            <person name="Labutti K."/>
            <person name="Pangilinan J."/>
            <person name="Ruiz-Duenas F.J."/>
            <person name="Barrasa J.M."/>
            <person name="Sanchez-Garcia M."/>
            <person name="Camarero S."/>
            <person name="Miyauchi S."/>
            <person name="Serrano A."/>
            <person name="Linde D."/>
            <person name="Babiker R."/>
            <person name="Drula E."/>
            <person name="Ayuso-Fernandez I."/>
            <person name="Pacheco R."/>
            <person name="Padilla G."/>
            <person name="Ferreira P."/>
            <person name="Barriuso J."/>
            <person name="Kellner H."/>
            <person name="Castanera R."/>
            <person name="Alfaro M."/>
            <person name="Ramirez L."/>
            <person name="Pisabarro A.G."/>
            <person name="Kuo A."/>
            <person name="Tritt A."/>
            <person name="Lipzen A."/>
            <person name="He G."/>
            <person name="Yan M."/>
            <person name="Ng V."/>
            <person name="Cullen D."/>
            <person name="Martin F."/>
            <person name="Rosso M.-N."/>
            <person name="Henrissat B."/>
            <person name="Hibbett D."/>
            <person name="Martinez A.T."/>
            <person name="Grigoriev I.V."/>
        </authorList>
    </citation>
    <scope>NUCLEOTIDE SEQUENCE</scope>
    <source>
        <strain evidence="3">MF-IS2</strain>
    </source>
</reference>
<dbReference type="InterPro" id="IPR056884">
    <property type="entry name" value="NPHP3-like_N"/>
</dbReference>
<dbReference type="SUPFAM" id="SSF52540">
    <property type="entry name" value="P-loop containing nucleoside triphosphate hydrolases"/>
    <property type="match status" value="1"/>
</dbReference>
<comment type="caution">
    <text evidence="3">The sequence shown here is derived from an EMBL/GenBank/DDBJ whole genome shotgun (WGS) entry which is preliminary data.</text>
</comment>
<dbReference type="AlphaFoldDB" id="A0A9P5X1Y5"/>
<dbReference type="PANTHER" id="PTHR10039">
    <property type="entry name" value="AMELOGENIN"/>
    <property type="match status" value="1"/>
</dbReference>
<dbReference type="Gene3D" id="3.40.50.300">
    <property type="entry name" value="P-loop containing nucleotide triphosphate hydrolases"/>
    <property type="match status" value="1"/>
</dbReference>
<keyword evidence="1" id="KW-0677">Repeat</keyword>
<dbReference type="Proteomes" id="UP000807342">
    <property type="component" value="Unassembled WGS sequence"/>
</dbReference>
<dbReference type="OrthoDB" id="5106486at2759"/>
<keyword evidence="4" id="KW-1185">Reference proteome</keyword>
<protein>
    <recommendedName>
        <fullName evidence="2">Nephrocystin 3-like N-terminal domain-containing protein</fullName>
    </recommendedName>
</protein>
<dbReference type="EMBL" id="MU151758">
    <property type="protein sequence ID" value="KAF9441882.1"/>
    <property type="molecule type" value="Genomic_DNA"/>
</dbReference>
<sequence>MSNAGILSGAHNFVLNKPVFNDVRNTVPYKKGSGLKVLLKKSMPDAFHDSSARDPPPSCHPGTRHDFIDTITSWGLGTLQHVKPMLWMYGPAGVGKSAIAQTCSEGLAERNKLGAALFFSRSVGSNKRNDPHRLFPSLAYQIATKYDAYGDILDRRIQKNPTLVTKSIKEQFQELLVKPLSQLGVDAAGVFEGLVIVIDGLDECGKGPGTHCDIIKIVATSVRNRTTPFRWVFFSRPETHIVGSFTANDTRPLTYQLEIRVSRKIDNEITLYLTGGLREIQRRNGLSDSWVSERDIGVLVNISGGLFIYAATVIRFIGSHELFGPVDQLRAVLALASDNKGAGPVHPLSELDLFYTLIMRCVPPGILPRILVILLLTFCVRTDPIPELRWFQDLPSVIWIANIIDLSEAQFRNACGPLHSVLELDPSPEIKFYHASFMDFLRDPSRSGEFCIFTRLDSLRLELLQRLNNVYSAASPEEPIHLNLTWSIPGLEDSTFYRILVRIFFNLCQWDGHPLDSLTSEALLNFQFHMIPLVRNSALIDRVGHNPPKLRENIHPDFRDRIVRRTYNPVAYLRVPIDASWKDLYILGCRKNKIICWRYKDDDWRLSRYPTWFKS</sequence>
<accession>A0A9P5X1Y5</accession>
<gene>
    <name evidence="3" type="ORF">P691DRAFT_811901</name>
</gene>
<evidence type="ECO:0000256" key="1">
    <source>
        <dbReference type="ARBA" id="ARBA00022737"/>
    </source>
</evidence>
<evidence type="ECO:0000313" key="4">
    <source>
        <dbReference type="Proteomes" id="UP000807342"/>
    </source>
</evidence>
<evidence type="ECO:0000313" key="3">
    <source>
        <dbReference type="EMBL" id="KAF9441882.1"/>
    </source>
</evidence>
<proteinExistence type="predicted"/>
<name>A0A9P5X1Y5_9AGAR</name>
<feature type="domain" description="Nephrocystin 3-like N-terminal" evidence="2">
    <location>
        <begin position="81"/>
        <end position="236"/>
    </location>
</feature>
<dbReference type="PANTHER" id="PTHR10039:SF14">
    <property type="entry name" value="NACHT DOMAIN-CONTAINING PROTEIN"/>
    <property type="match status" value="1"/>
</dbReference>
<dbReference type="InterPro" id="IPR027417">
    <property type="entry name" value="P-loop_NTPase"/>
</dbReference>
<evidence type="ECO:0000259" key="2">
    <source>
        <dbReference type="Pfam" id="PF24883"/>
    </source>
</evidence>
<dbReference type="Pfam" id="PF24883">
    <property type="entry name" value="NPHP3_N"/>
    <property type="match status" value="1"/>
</dbReference>